<dbReference type="PANTHER" id="PTHR12818">
    <property type="entry name" value="TRNA (ADENINE(37)-N6)-METHYLTRANSFERASE"/>
    <property type="match status" value="1"/>
</dbReference>
<organism evidence="4 5">
    <name type="scientific">Methanocorpusculum vombati</name>
    <dbReference type="NCBI Taxonomy" id="3002864"/>
    <lineage>
        <taxon>Archaea</taxon>
        <taxon>Methanobacteriati</taxon>
        <taxon>Methanobacteriota</taxon>
        <taxon>Stenosarchaea group</taxon>
        <taxon>Methanomicrobia</taxon>
        <taxon>Methanomicrobiales</taxon>
        <taxon>Methanocorpusculaceae</taxon>
        <taxon>Methanocorpusculum</taxon>
    </lineage>
</organism>
<dbReference type="EMBL" id="JAPTGC010000005">
    <property type="protein sequence ID" value="MCZ0862586.1"/>
    <property type="molecule type" value="Genomic_DNA"/>
</dbReference>
<keyword evidence="5" id="KW-1185">Reference proteome</keyword>
<dbReference type="Gene3D" id="2.40.30.70">
    <property type="entry name" value="YaeB-like"/>
    <property type="match status" value="1"/>
</dbReference>
<evidence type="ECO:0000259" key="3">
    <source>
        <dbReference type="PROSITE" id="PS51668"/>
    </source>
</evidence>
<sequence length="160" mass="17493">MEDSFTINAIGHLRTPYTDMMQTPVQSLCSAAQGTVEVKPEYACGLDQIETFSHLMLFVRLDRAPAELLAEKPMVDGGASHGIFATRHMSRPNKIGFSVVRLLARKGNLLLIEGVDLLDNTPVLDIKPYIPAFDAVPDASSGWLTETHLANIAEKSKNLS</sequence>
<proteinExistence type="inferred from homology"/>
<evidence type="ECO:0000256" key="1">
    <source>
        <dbReference type="ARBA" id="ARBA00022691"/>
    </source>
</evidence>
<comment type="similarity">
    <text evidence="2">Belongs to the tRNA methyltransferase O family.</text>
</comment>
<name>A0ABT4ILG6_9EURY</name>
<dbReference type="Proteomes" id="UP001141336">
    <property type="component" value="Unassembled WGS sequence"/>
</dbReference>
<reference evidence="4" key="1">
    <citation type="submission" date="2022-12" db="EMBL/GenBank/DDBJ databases">
        <title>Isolation and characterisation of novel Methanocorpusculum spp. from native Australian herbivores indicates the genus is ancestrally host-associated.</title>
        <authorList>
            <person name="Volmer J.G."/>
            <person name="Soo R.M."/>
            <person name="Evans P.N."/>
            <person name="Hoedt E.C."/>
            <person name="Astorga Alsina A.L."/>
            <person name="Woodcroft B.J."/>
            <person name="Tyson G.W."/>
            <person name="Hugenholtz P."/>
            <person name="Morrison M."/>
        </authorList>
    </citation>
    <scope>NUCLEOTIDE SEQUENCE</scope>
    <source>
        <strain evidence="4">CW153</strain>
    </source>
</reference>
<dbReference type="PANTHER" id="PTHR12818:SF0">
    <property type="entry name" value="TRNA (ADENINE(37)-N6)-METHYLTRANSFERASE"/>
    <property type="match status" value="1"/>
</dbReference>
<dbReference type="InterPro" id="IPR040372">
    <property type="entry name" value="YaeB-like"/>
</dbReference>
<comment type="caution">
    <text evidence="4">The sequence shown here is derived from an EMBL/GenBank/DDBJ whole genome shotgun (WGS) entry which is preliminary data.</text>
</comment>
<dbReference type="PROSITE" id="PS51668">
    <property type="entry name" value="TSAA_2"/>
    <property type="match status" value="1"/>
</dbReference>
<accession>A0ABT4ILG6</accession>
<dbReference type="NCBIfam" id="TIGR00104">
    <property type="entry name" value="tRNA_TsaA"/>
    <property type="match status" value="1"/>
</dbReference>
<feature type="domain" description="TsaA-like" evidence="3">
    <location>
        <begin position="7"/>
        <end position="138"/>
    </location>
</feature>
<dbReference type="Pfam" id="PF01980">
    <property type="entry name" value="TrmO_N"/>
    <property type="match status" value="1"/>
</dbReference>
<protein>
    <submittedName>
        <fullName evidence="4">tRNA (N6-threonylcarbamoyladenosine(37)-N6)-methyltransferase TrmO</fullName>
    </submittedName>
</protein>
<keyword evidence="1" id="KW-0949">S-adenosyl-L-methionine</keyword>
<dbReference type="InterPro" id="IPR036414">
    <property type="entry name" value="YaeB_N_sf"/>
</dbReference>
<evidence type="ECO:0000313" key="5">
    <source>
        <dbReference type="Proteomes" id="UP001141336"/>
    </source>
</evidence>
<dbReference type="SUPFAM" id="SSF118196">
    <property type="entry name" value="YaeB-like"/>
    <property type="match status" value="1"/>
</dbReference>
<evidence type="ECO:0000256" key="2">
    <source>
        <dbReference type="ARBA" id="ARBA00033753"/>
    </source>
</evidence>
<dbReference type="RefSeq" id="WP_268922843.1">
    <property type="nucleotide sequence ID" value="NZ_JAPTGC010000005.1"/>
</dbReference>
<evidence type="ECO:0000313" key="4">
    <source>
        <dbReference type="EMBL" id="MCZ0862586.1"/>
    </source>
</evidence>
<dbReference type="InterPro" id="IPR036413">
    <property type="entry name" value="YaeB-like_sf"/>
</dbReference>
<dbReference type="CDD" id="cd09281">
    <property type="entry name" value="UPF0066"/>
    <property type="match status" value="1"/>
</dbReference>
<gene>
    <name evidence="4" type="primary">tsaA</name>
    <name evidence="4" type="ORF">O0S09_04850</name>
</gene>
<dbReference type="InterPro" id="IPR023370">
    <property type="entry name" value="TrmO-like_N"/>
</dbReference>